<keyword evidence="2" id="KW-1185">Reference proteome</keyword>
<proteinExistence type="predicted"/>
<accession>A0A498JAG4</accession>
<evidence type="ECO:0000313" key="1">
    <source>
        <dbReference type="EMBL" id="RXH90792.1"/>
    </source>
</evidence>
<sequence>MSSADAYYMEASTNQLVDQQMPVYNLASKILCRAEPDTNEVFSQVTLLPKSNQDENAVEKEIT</sequence>
<evidence type="ECO:0000313" key="2">
    <source>
        <dbReference type="Proteomes" id="UP000290289"/>
    </source>
</evidence>
<dbReference type="Proteomes" id="UP000290289">
    <property type="component" value="Chromosome 9"/>
</dbReference>
<protein>
    <submittedName>
        <fullName evidence="1">Uncharacterized protein</fullName>
    </submittedName>
</protein>
<reference evidence="1 2" key="1">
    <citation type="submission" date="2018-10" db="EMBL/GenBank/DDBJ databases">
        <title>A high-quality apple genome assembly.</title>
        <authorList>
            <person name="Hu J."/>
        </authorList>
    </citation>
    <scope>NUCLEOTIDE SEQUENCE [LARGE SCALE GENOMIC DNA]</scope>
    <source>
        <strain evidence="2">cv. HFTH1</strain>
        <tissue evidence="1">Young leaf</tissue>
    </source>
</reference>
<dbReference type="AlphaFoldDB" id="A0A498JAG4"/>
<dbReference type="EMBL" id="RDQH01000335">
    <property type="protein sequence ID" value="RXH90792.1"/>
    <property type="molecule type" value="Genomic_DNA"/>
</dbReference>
<organism evidence="1 2">
    <name type="scientific">Malus domestica</name>
    <name type="common">Apple</name>
    <name type="synonym">Pyrus malus</name>
    <dbReference type="NCBI Taxonomy" id="3750"/>
    <lineage>
        <taxon>Eukaryota</taxon>
        <taxon>Viridiplantae</taxon>
        <taxon>Streptophyta</taxon>
        <taxon>Embryophyta</taxon>
        <taxon>Tracheophyta</taxon>
        <taxon>Spermatophyta</taxon>
        <taxon>Magnoliopsida</taxon>
        <taxon>eudicotyledons</taxon>
        <taxon>Gunneridae</taxon>
        <taxon>Pentapetalae</taxon>
        <taxon>rosids</taxon>
        <taxon>fabids</taxon>
        <taxon>Rosales</taxon>
        <taxon>Rosaceae</taxon>
        <taxon>Amygdaloideae</taxon>
        <taxon>Maleae</taxon>
        <taxon>Malus</taxon>
    </lineage>
</organism>
<name>A0A498JAG4_MALDO</name>
<gene>
    <name evidence="1" type="ORF">DVH24_035556</name>
</gene>
<comment type="caution">
    <text evidence="1">The sequence shown here is derived from an EMBL/GenBank/DDBJ whole genome shotgun (WGS) entry which is preliminary data.</text>
</comment>
<dbReference type="STRING" id="3750.A0A498JAG4"/>